<keyword evidence="6" id="KW-0175">Coiled coil</keyword>
<sequence length="514" mass="55584">MKVKTKLQIGFLILILLIITSSIISVFSIKRTNHEINAILSINMVKYQTALSIRSGARDIAIAVRNLALLSDPQDMEPEWNRFQTQSQNILKRISELKAFVSAHGTHQEINSVAQIEKINASVLQAFTEAAQLAYKNQSREATDILMFKARPVQKELLALLDSLTEQQMQKNNAASSDLSSFIYKTGFTLLIIAIIAVVFAIFTAYYIISDLFRRLGDEPDVAQKIASDIASGDLTQPILTRPDDSSSLIYMLKKMQDELNDMIANIKQASTSVTLASDEIAKGNVELSARTEQQAAALQETAASMEEITATVKNNTLSAANAARLSMDIEKLAYHGNTQVAMMSKTMSEISESSSKINNIIAMIEGISFQTNILALNAAVEAARAGDAGRGFAVVAGEVRNLAQRSSTSAKDIKTLINNAAAKISDGELAAHSTVKTIEEINSNIQLLSGSLNEISLASGEQLSGISQINVAVTQMDSVTQSNAALVQESTSASVALSEQAKELSNMTNKFKV</sequence>
<evidence type="ECO:0000256" key="7">
    <source>
        <dbReference type="SAM" id="Phobius"/>
    </source>
</evidence>
<keyword evidence="3 5" id="KW-0807">Transducer</keyword>
<evidence type="ECO:0000256" key="1">
    <source>
        <dbReference type="ARBA" id="ARBA00022481"/>
    </source>
</evidence>
<dbReference type="PRINTS" id="PR00260">
    <property type="entry name" value="CHEMTRNSDUCR"/>
</dbReference>
<keyword evidence="7" id="KW-0472">Membrane</keyword>
<evidence type="ECO:0000256" key="3">
    <source>
        <dbReference type="ARBA" id="ARBA00023224"/>
    </source>
</evidence>
<evidence type="ECO:0000256" key="4">
    <source>
        <dbReference type="ARBA" id="ARBA00029447"/>
    </source>
</evidence>
<evidence type="ECO:0000313" key="9">
    <source>
        <dbReference type="EMBL" id="QWW80444.1"/>
    </source>
</evidence>
<keyword evidence="7" id="KW-1133">Transmembrane helix</keyword>
<dbReference type="InterPro" id="IPR004089">
    <property type="entry name" value="MCPsignal_dom"/>
</dbReference>
<dbReference type="PROSITE" id="PS50111">
    <property type="entry name" value="CHEMOTAXIS_TRANSDUC_2"/>
    <property type="match status" value="1"/>
</dbReference>
<feature type="transmembrane region" description="Helical" evidence="7">
    <location>
        <begin position="7"/>
        <end position="29"/>
    </location>
</feature>
<dbReference type="SMART" id="SM00283">
    <property type="entry name" value="MA"/>
    <property type="match status" value="1"/>
</dbReference>
<evidence type="ECO:0000256" key="2">
    <source>
        <dbReference type="ARBA" id="ARBA00022500"/>
    </source>
</evidence>
<protein>
    <submittedName>
        <fullName evidence="9">MCP four helix bundle domain-containing protein</fullName>
    </submittedName>
</protein>
<name>A0ABX8JYB7_9ENTR</name>
<dbReference type="InterPro" id="IPR051310">
    <property type="entry name" value="MCP_chemotaxis"/>
</dbReference>
<gene>
    <name evidence="9" type="ORF">KQ929_04090</name>
</gene>
<dbReference type="Gene3D" id="1.10.287.950">
    <property type="entry name" value="Methyl-accepting chemotaxis protein"/>
    <property type="match status" value="1"/>
</dbReference>
<keyword evidence="7" id="KW-0812">Transmembrane</keyword>
<dbReference type="SUPFAM" id="SSF58104">
    <property type="entry name" value="Methyl-accepting chemotaxis protein (MCP) signaling domain"/>
    <property type="match status" value="1"/>
</dbReference>
<keyword evidence="1" id="KW-0488">Methylation</keyword>
<dbReference type="InterPro" id="IPR047347">
    <property type="entry name" value="YvaQ-like_sensor"/>
</dbReference>
<dbReference type="PANTHER" id="PTHR43531">
    <property type="entry name" value="PROTEIN ICFG"/>
    <property type="match status" value="1"/>
</dbReference>
<dbReference type="Pfam" id="PF00015">
    <property type="entry name" value="MCPsignal"/>
    <property type="match status" value="1"/>
</dbReference>
<dbReference type="CDD" id="cd19411">
    <property type="entry name" value="MCP2201-like_sensor"/>
    <property type="match status" value="1"/>
</dbReference>
<evidence type="ECO:0000259" key="8">
    <source>
        <dbReference type="PROSITE" id="PS50111"/>
    </source>
</evidence>
<dbReference type="InterPro" id="IPR004090">
    <property type="entry name" value="Chemotax_Me-accpt_rcpt"/>
</dbReference>
<feature type="coiled-coil region" evidence="6">
    <location>
        <begin position="253"/>
        <end position="309"/>
    </location>
</feature>
<keyword evidence="2" id="KW-0145">Chemotaxis</keyword>
<keyword evidence="10" id="KW-1185">Reference proteome</keyword>
<evidence type="ECO:0000256" key="6">
    <source>
        <dbReference type="SAM" id="Coils"/>
    </source>
</evidence>
<feature type="domain" description="Methyl-accepting transducer" evidence="8">
    <location>
        <begin position="270"/>
        <end position="499"/>
    </location>
</feature>
<proteinExistence type="inferred from homology"/>
<feature type="transmembrane region" description="Helical" evidence="7">
    <location>
        <begin position="187"/>
        <end position="209"/>
    </location>
</feature>
<comment type="similarity">
    <text evidence="4">Belongs to the methyl-accepting chemotaxis (MCP) protein family.</text>
</comment>
<accession>A0ABX8JYB7</accession>
<dbReference type="PANTHER" id="PTHR43531:SF5">
    <property type="entry name" value="METHYL-ACCEPTING CHEMOTAXIS PROTEIN III"/>
    <property type="match status" value="1"/>
</dbReference>
<dbReference type="EMBL" id="CP076838">
    <property type="protein sequence ID" value="QWW80444.1"/>
    <property type="molecule type" value="Genomic_DNA"/>
</dbReference>
<organism evidence="9 10">
    <name type="scientific">Leclercia pneumoniae</name>
    <dbReference type="NCBI Taxonomy" id="2815358"/>
    <lineage>
        <taxon>Bacteria</taxon>
        <taxon>Pseudomonadati</taxon>
        <taxon>Pseudomonadota</taxon>
        <taxon>Gammaproteobacteria</taxon>
        <taxon>Enterobacterales</taxon>
        <taxon>Enterobacteriaceae</taxon>
        <taxon>Leclercia</taxon>
    </lineage>
</organism>
<dbReference type="Proteomes" id="UP000683497">
    <property type="component" value="Chromosome"/>
</dbReference>
<reference evidence="9 10" key="1">
    <citation type="submission" date="2021-06" db="EMBL/GenBank/DDBJ databases">
        <title>Leclercia pneumoniae sp. nov.</title>
        <authorList>
            <person name="Hoenemann M."/>
            <person name="Viehweger A."/>
            <person name="Dietze N."/>
        </authorList>
    </citation>
    <scope>NUCLEOTIDE SEQUENCE [LARGE SCALE GENOMIC DNA]</scope>
    <source>
        <strain evidence="10">49125</strain>
    </source>
</reference>
<evidence type="ECO:0000256" key="5">
    <source>
        <dbReference type="PROSITE-ProRule" id="PRU00284"/>
    </source>
</evidence>
<evidence type="ECO:0000313" key="10">
    <source>
        <dbReference type="Proteomes" id="UP000683497"/>
    </source>
</evidence>
<dbReference type="Pfam" id="PF12729">
    <property type="entry name" value="4HB_MCP_1"/>
    <property type="match status" value="1"/>
</dbReference>
<dbReference type="InterPro" id="IPR024478">
    <property type="entry name" value="HlyB_4HB_MCP"/>
</dbReference>
<dbReference type="RefSeq" id="WP_207292311.1">
    <property type="nucleotide sequence ID" value="NZ_CP071383.1"/>
</dbReference>